<dbReference type="EMBL" id="PYXZ01000012">
    <property type="protein sequence ID" value="PUA79190.1"/>
    <property type="molecule type" value="Genomic_DNA"/>
</dbReference>
<evidence type="ECO:0000313" key="3">
    <source>
        <dbReference type="Proteomes" id="UP000244867"/>
    </source>
</evidence>
<evidence type="ECO:0000313" key="2">
    <source>
        <dbReference type="EMBL" id="PUA79190.1"/>
    </source>
</evidence>
<dbReference type="Proteomes" id="UP000244867">
    <property type="component" value="Unassembled WGS sequence"/>
</dbReference>
<keyword evidence="1" id="KW-0812">Transmembrane</keyword>
<proteinExistence type="predicted"/>
<keyword evidence="1" id="KW-1133">Transmembrane helix</keyword>
<protein>
    <submittedName>
        <fullName evidence="2">Uncharacterized protein</fullName>
    </submittedName>
</protein>
<comment type="caution">
    <text evidence="2">The sequence shown here is derived from an EMBL/GenBank/DDBJ whole genome shotgun (WGS) entry which is preliminary data.</text>
</comment>
<organism evidence="2 3">
    <name type="scientific">Nocardioides currus</name>
    <dbReference type="NCBI Taxonomy" id="2133958"/>
    <lineage>
        <taxon>Bacteria</taxon>
        <taxon>Bacillati</taxon>
        <taxon>Actinomycetota</taxon>
        <taxon>Actinomycetes</taxon>
        <taxon>Propionibacteriales</taxon>
        <taxon>Nocardioidaceae</taxon>
        <taxon>Nocardioides</taxon>
    </lineage>
</organism>
<evidence type="ECO:0000256" key="1">
    <source>
        <dbReference type="SAM" id="Phobius"/>
    </source>
</evidence>
<reference evidence="2 3" key="1">
    <citation type="submission" date="2018-03" db="EMBL/GenBank/DDBJ databases">
        <authorList>
            <person name="Keele B.F."/>
        </authorList>
    </citation>
    <scope>NUCLEOTIDE SEQUENCE [LARGE SCALE GENOMIC DNA]</scope>
    <source>
        <strain evidence="2 3">IB-3</strain>
    </source>
</reference>
<gene>
    <name evidence="2" type="ORF">C7S10_20870</name>
</gene>
<feature type="transmembrane region" description="Helical" evidence="1">
    <location>
        <begin position="73"/>
        <end position="94"/>
    </location>
</feature>
<accession>A0A2R7YS14</accession>
<keyword evidence="3" id="KW-1185">Reference proteome</keyword>
<dbReference type="AlphaFoldDB" id="A0A2R7YS14"/>
<keyword evidence="1" id="KW-0472">Membrane</keyword>
<sequence length="247" mass="26630">MEVRMDTYDDFVAARRSALVEEQGGGAAAEAAVDRALARCRRSWARLEQTTDVEAHVRDLVAEELDRPRRRRLTAWSLAGVAAVAALAVVVSLLPAPPEVREEANPVPVPWYADGELHLAEVVVALPGAGRFAAVDDGVVIEDADDRLLKVDADGDVSDFDEEAPSFSEPDVAAPYDRRGTFSRRVGVAEGRDGAVVHLMELSVSGPDAGVFVRLSESARRVFVVCDEPACPVMRTVTAPTTDARLR</sequence>
<name>A0A2R7YS14_9ACTN</name>